<dbReference type="InterPro" id="IPR001810">
    <property type="entry name" value="F-box_dom"/>
</dbReference>
<dbReference type="EMBL" id="CM000880">
    <property type="protein sequence ID" value="KQK19609.1"/>
    <property type="molecule type" value="Genomic_DNA"/>
</dbReference>
<evidence type="ECO:0000256" key="1">
    <source>
        <dbReference type="SAM" id="MobiDB-lite"/>
    </source>
</evidence>
<dbReference type="InterPro" id="IPR050796">
    <property type="entry name" value="SCF_F-box_component"/>
</dbReference>
<protein>
    <recommendedName>
        <fullName evidence="2">F-box domain-containing protein</fullName>
    </recommendedName>
</protein>
<reference evidence="4" key="3">
    <citation type="submission" date="2018-08" db="UniProtKB">
        <authorList>
            <consortium name="EnsemblPlants"/>
        </authorList>
    </citation>
    <scope>IDENTIFICATION</scope>
    <source>
        <strain evidence="4">cv. Bd21</strain>
    </source>
</reference>
<dbReference type="Pfam" id="PF08268">
    <property type="entry name" value="FBA_3"/>
    <property type="match status" value="1"/>
</dbReference>
<dbReference type="Proteomes" id="UP000008810">
    <property type="component" value="Chromosome 1"/>
</dbReference>
<evidence type="ECO:0000259" key="2">
    <source>
        <dbReference type="SMART" id="SM00256"/>
    </source>
</evidence>
<dbReference type="NCBIfam" id="TIGR01640">
    <property type="entry name" value="F_box_assoc_1"/>
    <property type="match status" value="1"/>
</dbReference>
<evidence type="ECO:0000313" key="5">
    <source>
        <dbReference type="Proteomes" id="UP000008810"/>
    </source>
</evidence>
<accession>A0A0Q3L8Z1</accession>
<gene>
    <name evidence="3" type="ORF">BRADI_1g49290v3</name>
</gene>
<feature type="compositionally biased region" description="Polar residues" evidence="1">
    <location>
        <begin position="7"/>
        <end position="21"/>
    </location>
</feature>
<dbReference type="InParanoid" id="A0A0Q3L8Z1"/>
<dbReference type="Gramene" id="KQK19609">
    <property type="protein sequence ID" value="KQK19609"/>
    <property type="gene ID" value="BRADI_1g49290v3"/>
</dbReference>
<proteinExistence type="predicted"/>
<feature type="domain" description="F-box" evidence="2">
    <location>
        <begin position="22"/>
        <end position="61"/>
    </location>
</feature>
<keyword evidence="5" id="KW-1185">Reference proteome</keyword>
<feature type="region of interest" description="Disordered" evidence="1">
    <location>
        <begin position="1"/>
        <end position="24"/>
    </location>
</feature>
<feature type="domain" description="F-box" evidence="2">
    <location>
        <begin position="459"/>
        <end position="499"/>
    </location>
</feature>
<organism evidence="3">
    <name type="scientific">Brachypodium distachyon</name>
    <name type="common">Purple false brome</name>
    <name type="synonym">Trachynia distachya</name>
    <dbReference type="NCBI Taxonomy" id="15368"/>
    <lineage>
        <taxon>Eukaryota</taxon>
        <taxon>Viridiplantae</taxon>
        <taxon>Streptophyta</taxon>
        <taxon>Embryophyta</taxon>
        <taxon>Tracheophyta</taxon>
        <taxon>Spermatophyta</taxon>
        <taxon>Magnoliopsida</taxon>
        <taxon>Liliopsida</taxon>
        <taxon>Poales</taxon>
        <taxon>Poaceae</taxon>
        <taxon>BOP clade</taxon>
        <taxon>Pooideae</taxon>
        <taxon>Stipodae</taxon>
        <taxon>Brachypodieae</taxon>
        <taxon>Brachypodium</taxon>
    </lineage>
</organism>
<dbReference type="PANTHER" id="PTHR31672:SF13">
    <property type="entry name" value="F-BOX PROTEIN CPR30-LIKE"/>
    <property type="match status" value="1"/>
</dbReference>
<dbReference type="InterPro" id="IPR006527">
    <property type="entry name" value="F-box-assoc_dom_typ1"/>
</dbReference>
<dbReference type="PANTHER" id="PTHR31672">
    <property type="entry name" value="BNACNNG10540D PROTEIN"/>
    <property type="match status" value="1"/>
</dbReference>
<dbReference type="InterPro" id="IPR013187">
    <property type="entry name" value="F-box-assoc_dom_typ3"/>
</dbReference>
<sequence>MVPPQPTTNNKRSKNQQQQPSLPEETLVEIFSRLPAKSVGRCRCLSRSWAAALSSASFVDLHYYHQQQANQNCQNQQQQPKLLFATAQRCLHAWQWRVPVDDGGAAPALVHQLALPQMDPGCALRVLTPKPCHGLVLLHRWPYYGHYVCNPSTGALLPLPDTKAPSRMCGRYSIPCTYQNSVSYGLGCAGSSSASTKEHKVVRLLSLQEGSATTSCACEVFSLDGGAVPHWRPAAQRAPSCTLRPRSAAVFFDGRLHFLQHEGGGCIVTLGVCHETFGSLKPPAGLDTRRVSFELAVLDGRLCLYYGHDVGDPDFRHGIDDEGDYISCNDDYCIWQLRSYHGAGEWEQLCCIQRQSLPEALLHVDRISPLEIYRGRNGHRMIMFAASANLTVFTVDMDDLIDHDCGRAPPEMILLAPPTGNAVVDSFVETDPCSHAVGLLEESLVPLGRPSEEIIFSWPSTKAWSEVLKWLPTRCLVPLRRVCKDWRVLINSNRFMQLHVTTQIKMSPRRILLIETEFGSFWPLEEAAHFICNPTMGYFKKLFPDPQGGDASGFLAGRIGLGYDSREKKHVRVRLVYSKRNMHTRDYQLGCHVQLTDTESSWRPIRPPPRPVAEMQSAYAHGKLYWIVDALAGTTSGCEILALDVGTEEFQVLQGPQYCNYDRITSIVELQGNICLVCSERSTNDMDIWKLEEGGLWSIWCRVELEEFSQEY</sequence>
<dbReference type="Gene3D" id="1.20.1280.50">
    <property type="match status" value="1"/>
</dbReference>
<dbReference type="Pfam" id="PF07734">
    <property type="entry name" value="FBA_1"/>
    <property type="match status" value="1"/>
</dbReference>
<dbReference type="InterPro" id="IPR017451">
    <property type="entry name" value="F-box-assoc_interact_dom"/>
</dbReference>
<evidence type="ECO:0000313" key="3">
    <source>
        <dbReference type="EMBL" id="KQK19609.1"/>
    </source>
</evidence>
<reference evidence="3 4" key="1">
    <citation type="journal article" date="2010" name="Nature">
        <title>Genome sequencing and analysis of the model grass Brachypodium distachyon.</title>
        <authorList>
            <consortium name="International Brachypodium Initiative"/>
        </authorList>
    </citation>
    <scope>NUCLEOTIDE SEQUENCE [LARGE SCALE GENOMIC DNA]</scope>
    <source>
        <strain evidence="3 4">Bd21</strain>
    </source>
</reference>
<name>A0A0Q3L8Z1_BRADI</name>
<dbReference type="InterPro" id="IPR036047">
    <property type="entry name" value="F-box-like_dom_sf"/>
</dbReference>
<dbReference type="SUPFAM" id="SSF81383">
    <property type="entry name" value="F-box domain"/>
    <property type="match status" value="2"/>
</dbReference>
<dbReference type="AlphaFoldDB" id="A0A0Q3L8Z1"/>
<dbReference type="Pfam" id="PF00646">
    <property type="entry name" value="F-box"/>
    <property type="match status" value="2"/>
</dbReference>
<reference evidence="3" key="2">
    <citation type="submission" date="2017-06" db="EMBL/GenBank/DDBJ databases">
        <title>WGS assembly of Brachypodium distachyon.</title>
        <authorList>
            <consortium name="The International Brachypodium Initiative"/>
            <person name="Lucas S."/>
            <person name="Harmon-Smith M."/>
            <person name="Lail K."/>
            <person name="Tice H."/>
            <person name="Grimwood J."/>
            <person name="Bruce D."/>
            <person name="Barry K."/>
            <person name="Shu S."/>
            <person name="Lindquist E."/>
            <person name="Wang M."/>
            <person name="Pitluck S."/>
            <person name="Vogel J.P."/>
            <person name="Garvin D.F."/>
            <person name="Mockler T.C."/>
            <person name="Schmutz J."/>
            <person name="Rokhsar D."/>
            <person name="Bevan M.W."/>
        </authorList>
    </citation>
    <scope>NUCLEOTIDE SEQUENCE</scope>
    <source>
        <strain evidence="3">Bd21</strain>
    </source>
</reference>
<dbReference type="OrthoDB" id="694461at2759"/>
<dbReference type="SMART" id="SM00256">
    <property type="entry name" value="FBOX"/>
    <property type="match status" value="2"/>
</dbReference>
<dbReference type="EnsemblPlants" id="KQK19609">
    <property type="protein sequence ID" value="KQK19609"/>
    <property type="gene ID" value="BRADI_1g49290v3"/>
</dbReference>
<evidence type="ECO:0000313" key="4">
    <source>
        <dbReference type="EnsemblPlants" id="KQK19609"/>
    </source>
</evidence>